<comment type="caution">
    <text evidence="2">The sequence shown here is derived from an EMBL/GenBank/DDBJ whole genome shotgun (WGS) entry which is preliminary data.</text>
</comment>
<feature type="region of interest" description="Disordered" evidence="1">
    <location>
        <begin position="1"/>
        <end position="39"/>
    </location>
</feature>
<dbReference type="Proteomes" id="UP001151760">
    <property type="component" value="Unassembled WGS sequence"/>
</dbReference>
<keyword evidence="3" id="KW-1185">Reference proteome</keyword>
<evidence type="ECO:0008006" key="4">
    <source>
        <dbReference type="Google" id="ProtNLM"/>
    </source>
</evidence>
<evidence type="ECO:0000256" key="1">
    <source>
        <dbReference type="SAM" id="MobiDB-lite"/>
    </source>
</evidence>
<dbReference type="EMBL" id="BQNB010012731">
    <property type="protein sequence ID" value="GJT07208.1"/>
    <property type="molecule type" value="Genomic_DNA"/>
</dbReference>
<reference evidence="2" key="1">
    <citation type="journal article" date="2022" name="Int. J. Mol. Sci.">
        <title>Draft Genome of Tanacetum Coccineum: Genomic Comparison of Closely Related Tanacetum-Family Plants.</title>
        <authorList>
            <person name="Yamashiro T."/>
            <person name="Shiraishi A."/>
            <person name="Nakayama K."/>
            <person name="Satake H."/>
        </authorList>
    </citation>
    <scope>NUCLEOTIDE SEQUENCE</scope>
</reference>
<gene>
    <name evidence="2" type="ORF">Tco_0841670</name>
</gene>
<organism evidence="2 3">
    <name type="scientific">Tanacetum coccineum</name>
    <dbReference type="NCBI Taxonomy" id="301880"/>
    <lineage>
        <taxon>Eukaryota</taxon>
        <taxon>Viridiplantae</taxon>
        <taxon>Streptophyta</taxon>
        <taxon>Embryophyta</taxon>
        <taxon>Tracheophyta</taxon>
        <taxon>Spermatophyta</taxon>
        <taxon>Magnoliopsida</taxon>
        <taxon>eudicotyledons</taxon>
        <taxon>Gunneridae</taxon>
        <taxon>Pentapetalae</taxon>
        <taxon>asterids</taxon>
        <taxon>campanulids</taxon>
        <taxon>Asterales</taxon>
        <taxon>Asteraceae</taxon>
        <taxon>Asteroideae</taxon>
        <taxon>Anthemideae</taxon>
        <taxon>Anthemidinae</taxon>
        <taxon>Tanacetum</taxon>
    </lineage>
</organism>
<sequence length="236" mass="26024">MSNHRKKTDTSSGIDVSTESDDTMNEDTPVSVASAVKEGETPSVVDMTVEIKKLSSLEDTTVLRSFRPLSTPVTTMAGNAPSKSSYANVTSKPSGKKLNIHTLFTPGGNEIDVVVPVESIRAISMIELRADVELKDNIFLAMPKITRVCHYIRNFRVEYEWKPPRCASCMVFGHIHKECPKNTGAGFKPQKEYRPVLKKPTASSSGNKKKAVEHTIEVSNLNLFEVLSLVDNDVEL</sequence>
<name>A0ABQ5AYC6_9ASTR</name>
<evidence type="ECO:0000313" key="3">
    <source>
        <dbReference type="Proteomes" id="UP001151760"/>
    </source>
</evidence>
<protein>
    <recommendedName>
        <fullName evidence="4">Zinc knuckle CX2CX4HX4C domain-containing protein</fullName>
    </recommendedName>
</protein>
<reference evidence="2" key="2">
    <citation type="submission" date="2022-01" db="EMBL/GenBank/DDBJ databases">
        <authorList>
            <person name="Yamashiro T."/>
            <person name="Shiraishi A."/>
            <person name="Satake H."/>
            <person name="Nakayama K."/>
        </authorList>
    </citation>
    <scope>NUCLEOTIDE SEQUENCE</scope>
</reference>
<feature type="non-terminal residue" evidence="2">
    <location>
        <position position="236"/>
    </location>
</feature>
<proteinExistence type="predicted"/>
<evidence type="ECO:0000313" key="2">
    <source>
        <dbReference type="EMBL" id="GJT07208.1"/>
    </source>
</evidence>
<accession>A0ABQ5AYC6</accession>